<dbReference type="InterPro" id="IPR045014">
    <property type="entry name" value="TM41A/B"/>
</dbReference>
<organism evidence="8">
    <name type="scientific">Spongospora subterranea</name>
    <dbReference type="NCBI Taxonomy" id="70186"/>
    <lineage>
        <taxon>Eukaryota</taxon>
        <taxon>Sar</taxon>
        <taxon>Rhizaria</taxon>
        <taxon>Endomyxa</taxon>
        <taxon>Phytomyxea</taxon>
        <taxon>Plasmodiophorida</taxon>
        <taxon>Plasmodiophoridae</taxon>
        <taxon>Spongospora</taxon>
    </lineage>
</organism>
<evidence type="ECO:0000256" key="2">
    <source>
        <dbReference type="ARBA" id="ARBA00022692"/>
    </source>
</evidence>
<reference evidence="8" key="1">
    <citation type="submission" date="2015-04" db="EMBL/GenBank/DDBJ databases">
        <title>The genome sequence of the plant pathogenic Rhizarian Plasmodiophora brassicae reveals insights in its biotrophic life cycle and the origin of chitin synthesis.</title>
        <authorList>
            <person name="Schwelm A."/>
            <person name="Fogelqvist J."/>
            <person name="Knaust A."/>
            <person name="Julke S."/>
            <person name="Lilja T."/>
            <person name="Dhandapani V."/>
            <person name="Bonilla-Rosso G."/>
            <person name="Karlsson M."/>
            <person name="Shevchenko A."/>
            <person name="Choi S.R."/>
            <person name="Kim H.G."/>
            <person name="Park J.Y."/>
            <person name="Lim Y.P."/>
            <person name="Ludwig-Muller J."/>
            <person name="Dixelius C."/>
        </authorList>
    </citation>
    <scope>NUCLEOTIDE SEQUENCE</scope>
    <source>
        <tissue evidence="8">Potato root galls</tissue>
    </source>
</reference>
<protein>
    <recommendedName>
        <fullName evidence="7">VTT domain-containing protein</fullName>
    </recommendedName>
</protein>
<dbReference type="Pfam" id="PF09335">
    <property type="entry name" value="VTT_dom"/>
    <property type="match status" value="1"/>
</dbReference>
<keyword evidence="5 6" id="KW-0472">Membrane</keyword>
<evidence type="ECO:0000313" key="8">
    <source>
        <dbReference type="EMBL" id="CRZ01310.1"/>
    </source>
</evidence>
<evidence type="ECO:0000256" key="3">
    <source>
        <dbReference type="ARBA" id="ARBA00022729"/>
    </source>
</evidence>
<dbReference type="AlphaFoldDB" id="A0A0H5QH53"/>
<dbReference type="PANTHER" id="PTHR43220">
    <property type="match status" value="1"/>
</dbReference>
<dbReference type="PROSITE" id="PS51257">
    <property type="entry name" value="PROKAR_LIPOPROTEIN"/>
    <property type="match status" value="1"/>
</dbReference>
<keyword evidence="2 6" id="KW-0812">Transmembrane</keyword>
<evidence type="ECO:0000256" key="1">
    <source>
        <dbReference type="ARBA" id="ARBA00004141"/>
    </source>
</evidence>
<feature type="transmembrane region" description="Helical" evidence="6">
    <location>
        <begin position="236"/>
        <end position="255"/>
    </location>
</feature>
<dbReference type="EMBL" id="HACM01000868">
    <property type="protein sequence ID" value="CRZ01310.1"/>
    <property type="molecule type" value="Transcribed_RNA"/>
</dbReference>
<evidence type="ECO:0000256" key="6">
    <source>
        <dbReference type="SAM" id="Phobius"/>
    </source>
</evidence>
<feature type="transmembrane region" description="Helical" evidence="6">
    <location>
        <begin position="170"/>
        <end position="191"/>
    </location>
</feature>
<accession>A0A0H5QH53</accession>
<evidence type="ECO:0000259" key="7">
    <source>
        <dbReference type="Pfam" id="PF09335"/>
    </source>
</evidence>
<dbReference type="InterPro" id="IPR032816">
    <property type="entry name" value="VTT_dom"/>
</dbReference>
<feature type="domain" description="VTT" evidence="7">
    <location>
        <begin position="102"/>
        <end position="222"/>
    </location>
</feature>
<comment type="subcellular location">
    <subcellularLocation>
        <location evidence="1">Membrane</location>
        <topology evidence="1">Multi-pass membrane protein</topology>
    </subcellularLocation>
</comment>
<feature type="transmembrane region" description="Helical" evidence="6">
    <location>
        <begin position="198"/>
        <end position="216"/>
    </location>
</feature>
<evidence type="ECO:0000256" key="4">
    <source>
        <dbReference type="ARBA" id="ARBA00022989"/>
    </source>
</evidence>
<dbReference type="GO" id="GO:0016020">
    <property type="term" value="C:membrane"/>
    <property type="evidence" value="ECO:0007669"/>
    <property type="project" value="UniProtKB-SubCell"/>
</dbReference>
<sequence length="282" mass="31194">MPSSRLHGTSIARDVAFLALVIVLNLGVIIGCCSKATAYLMSVLEEDHLPLVIPRDLATARLLHHSILNAVASASPDISHLMWIWITASFSSIYIFKQTFSVPGSLILNIFAGAVFGITRALPLVTILTICGTSLCYALSHLFGRLLALRLFGQRVARVRNVMKNHRSDLMIYLISLRLFPFTPNFLLNLVSPHIGIPFRYFFMSVLVGLLPYNLITTKAGNLLGSLTNMADALDMSNLVQLIVLALVALIPTVFRKRFQAYASLDTPRAGSPKRDRHHKTR</sequence>
<proteinExistence type="predicted"/>
<feature type="transmembrane region" description="Helical" evidence="6">
    <location>
        <begin position="15"/>
        <end position="41"/>
    </location>
</feature>
<name>A0A0H5QH53_9EUKA</name>
<feature type="transmembrane region" description="Helical" evidence="6">
    <location>
        <begin position="108"/>
        <end position="140"/>
    </location>
</feature>
<dbReference type="PANTHER" id="PTHR43220:SF21">
    <property type="entry name" value="TRANSMEMBRANE PROTEIN 41A"/>
    <property type="match status" value="1"/>
</dbReference>
<keyword evidence="3" id="KW-0732">Signal</keyword>
<evidence type="ECO:0000256" key="5">
    <source>
        <dbReference type="ARBA" id="ARBA00023136"/>
    </source>
</evidence>
<keyword evidence="4 6" id="KW-1133">Transmembrane helix</keyword>